<evidence type="ECO:0008006" key="8">
    <source>
        <dbReference type="Google" id="ProtNLM"/>
    </source>
</evidence>
<dbReference type="InterPro" id="IPR038274">
    <property type="entry name" value="Atg6/Beclin_C_sf"/>
</dbReference>
<dbReference type="GO" id="GO:0000045">
    <property type="term" value="P:autophagosome assembly"/>
    <property type="evidence" value="ECO:0007669"/>
    <property type="project" value="TreeGrafter"/>
</dbReference>
<keyword evidence="2" id="KW-0175">Coiled coil</keyword>
<dbReference type="GO" id="GO:0043548">
    <property type="term" value="F:phosphatidylinositol 3-kinase binding"/>
    <property type="evidence" value="ECO:0007669"/>
    <property type="project" value="TreeGrafter"/>
</dbReference>
<dbReference type="AlphaFoldDB" id="A0A875RPE1"/>
<feature type="region of interest" description="Disordered" evidence="3">
    <location>
        <begin position="82"/>
        <end position="109"/>
    </location>
</feature>
<dbReference type="GO" id="GO:0034272">
    <property type="term" value="C:phosphatidylinositol 3-kinase complex, class III, type II"/>
    <property type="evidence" value="ECO:0007669"/>
    <property type="project" value="TreeGrafter"/>
</dbReference>
<gene>
    <name evidence="6" type="ORF">FOA43_002268</name>
</gene>
<comment type="similarity">
    <text evidence="1">Belongs to the beclin family.</text>
</comment>
<evidence type="ECO:0000256" key="1">
    <source>
        <dbReference type="ARBA" id="ARBA00005965"/>
    </source>
</evidence>
<dbReference type="InterPro" id="IPR041691">
    <property type="entry name" value="Atg6/beclin_CC"/>
</dbReference>
<dbReference type="OrthoDB" id="20368at2759"/>
<dbReference type="GO" id="GO:0000407">
    <property type="term" value="C:phagophore assembly site"/>
    <property type="evidence" value="ECO:0007669"/>
    <property type="project" value="TreeGrafter"/>
</dbReference>
<evidence type="ECO:0000313" key="6">
    <source>
        <dbReference type="EMBL" id="QPG74930.1"/>
    </source>
</evidence>
<dbReference type="GeneID" id="62195669"/>
<protein>
    <recommendedName>
        <fullName evidence="8">Autophagy-related protein 6</fullName>
    </recommendedName>
</protein>
<keyword evidence="7" id="KW-1185">Reference proteome</keyword>
<dbReference type="Gene3D" id="1.10.418.40">
    <property type="entry name" value="Autophagy protein 6/Beclin 1"/>
    <property type="match status" value="1"/>
</dbReference>
<proteinExistence type="inferred from homology"/>
<dbReference type="GO" id="GO:0034271">
    <property type="term" value="C:phosphatidylinositol 3-kinase complex, class III, type I"/>
    <property type="evidence" value="ECO:0007669"/>
    <property type="project" value="TreeGrafter"/>
</dbReference>
<organism evidence="6 7">
    <name type="scientific">Eeniella nana</name>
    <name type="common">Yeast</name>
    <name type="synonym">Brettanomyces nanus</name>
    <dbReference type="NCBI Taxonomy" id="13502"/>
    <lineage>
        <taxon>Eukaryota</taxon>
        <taxon>Fungi</taxon>
        <taxon>Dikarya</taxon>
        <taxon>Ascomycota</taxon>
        <taxon>Saccharomycotina</taxon>
        <taxon>Pichiomycetes</taxon>
        <taxon>Pichiales</taxon>
        <taxon>Pichiaceae</taxon>
        <taxon>Brettanomyces</taxon>
    </lineage>
</organism>
<dbReference type="PANTHER" id="PTHR12768:SF4">
    <property type="entry name" value="BECLIN-1"/>
    <property type="match status" value="1"/>
</dbReference>
<dbReference type="GO" id="GO:0030674">
    <property type="term" value="F:protein-macromolecule adaptor activity"/>
    <property type="evidence" value="ECO:0007669"/>
    <property type="project" value="TreeGrafter"/>
</dbReference>
<evidence type="ECO:0000313" key="7">
    <source>
        <dbReference type="Proteomes" id="UP000662931"/>
    </source>
</evidence>
<sequence>MPTYICQRCKLPLSVDQSLEGLSNAQKRLLTTNYSPRPKSSLMGDLKAGTESLDTDDSTDASLIPPTMIVPEARKKTFREALDSSGGKPLIGNRGGIGNGSNHGKVDDGSFVMLDEDKEGKEKKDTGEKGKATPIPVSDTVSTLSNVFNIVSSKYEMDYPVCNDCAHTLIEEMSKRCDQMTKEKDTYVQFLKKLNAQNGPNRERCTKSLQELDKLKAEEAETLQQLEQAEKENSDLKHELQEVQEQLSELSIEEQKHYLKENLYEHELTQRVSELNRVKSLYESNMDQLDALRGINVFDDTFNISTQGLFGTINGLRLGSLDDVKVSWHEINAALGQLVLLLSVCLRILKLEIPEYVLIPMGSTSKIEKIERTQRNTDSRKTVLDLFSMGEFSIGNIFTHNKLDAGMVALVDVIRKIAAELKSIDSNNELPFKMTKDKVAGYNISPSARASNKEWTAACKYLLTNTKWILTFTAGVYQDQSSDGSAAA</sequence>
<evidence type="ECO:0000256" key="3">
    <source>
        <dbReference type="SAM" id="MobiDB-lite"/>
    </source>
</evidence>
<feature type="domain" description="Atg6/beclin coiled-coil" evidence="5">
    <location>
        <begin position="160"/>
        <end position="289"/>
    </location>
</feature>
<dbReference type="PANTHER" id="PTHR12768">
    <property type="entry name" value="BECLIN 1"/>
    <property type="match status" value="1"/>
</dbReference>
<evidence type="ECO:0000256" key="2">
    <source>
        <dbReference type="SAM" id="Coils"/>
    </source>
</evidence>
<dbReference type="Proteomes" id="UP000662931">
    <property type="component" value="Chromosome 2"/>
</dbReference>
<dbReference type="InterPro" id="IPR007243">
    <property type="entry name" value="Atg6/Beclin"/>
</dbReference>
<feature type="coiled-coil region" evidence="2">
    <location>
        <begin position="209"/>
        <end position="253"/>
    </location>
</feature>
<dbReference type="GO" id="GO:0045324">
    <property type="term" value="P:late endosome to vacuole transport"/>
    <property type="evidence" value="ECO:0007669"/>
    <property type="project" value="TreeGrafter"/>
</dbReference>
<accession>A0A875RPE1</accession>
<dbReference type="EMBL" id="CP064813">
    <property type="protein sequence ID" value="QPG74930.1"/>
    <property type="molecule type" value="Genomic_DNA"/>
</dbReference>
<reference evidence="6" key="1">
    <citation type="submission" date="2020-10" db="EMBL/GenBank/DDBJ databases">
        <authorList>
            <person name="Roach M.J.R."/>
        </authorList>
    </citation>
    <scope>NUCLEOTIDE SEQUENCE</scope>
    <source>
        <strain evidence="6">CBS 1945</strain>
    </source>
</reference>
<dbReference type="KEGG" id="bnn:FOA43_002268"/>
<dbReference type="GO" id="GO:0006995">
    <property type="term" value="P:cellular response to nitrogen starvation"/>
    <property type="evidence" value="ECO:0007669"/>
    <property type="project" value="TreeGrafter"/>
</dbReference>
<name>A0A875RPE1_EENNA</name>
<evidence type="ECO:0000259" key="5">
    <source>
        <dbReference type="Pfam" id="PF17675"/>
    </source>
</evidence>
<dbReference type="GO" id="GO:0000423">
    <property type="term" value="P:mitophagy"/>
    <property type="evidence" value="ECO:0007669"/>
    <property type="project" value="TreeGrafter"/>
</dbReference>
<feature type="region of interest" description="Disordered" evidence="3">
    <location>
        <begin position="32"/>
        <end position="64"/>
    </location>
</feature>
<dbReference type="RefSeq" id="XP_038778495.1">
    <property type="nucleotide sequence ID" value="XM_038922567.1"/>
</dbReference>
<dbReference type="Gene3D" id="6.10.250.3110">
    <property type="match status" value="1"/>
</dbReference>
<dbReference type="Pfam" id="PF04111">
    <property type="entry name" value="APG6"/>
    <property type="match status" value="1"/>
</dbReference>
<feature type="domain" description="Atg6 BARA" evidence="4">
    <location>
        <begin position="292"/>
        <end position="473"/>
    </location>
</feature>
<evidence type="ECO:0000259" key="4">
    <source>
        <dbReference type="Pfam" id="PF04111"/>
    </source>
</evidence>
<dbReference type="InterPro" id="IPR040455">
    <property type="entry name" value="Atg6_BARA"/>
</dbReference>
<dbReference type="Pfam" id="PF17675">
    <property type="entry name" value="APG6_N"/>
    <property type="match status" value="1"/>
</dbReference>